<name>A0A5D3FQC9_9BACE</name>
<dbReference type="PANTHER" id="PTHR38478:SF1">
    <property type="entry name" value="ZINC DEPENDENT METALLOPROTEASE DOMAIN LIPOPROTEIN"/>
    <property type="match status" value="1"/>
</dbReference>
<dbReference type="InterPro" id="IPR033428">
    <property type="entry name" value="DUF5118"/>
</dbReference>
<keyword evidence="6" id="KW-1185">Reference proteome</keyword>
<evidence type="ECO:0000256" key="1">
    <source>
        <dbReference type="SAM" id="SignalP"/>
    </source>
</evidence>
<dbReference type="PANTHER" id="PTHR38478">
    <property type="entry name" value="PEPTIDASE M1A AND M12B"/>
    <property type="match status" value="1"/>
</dbReference>
<proteinExistence type="predicted"/>
<evidence type="ECO:0000259" key="2">
    <source>
        <dbReference type="Pfam" id="PF16313"/>
    </source>
</evidence>
<dbReference type="Pfam" id="PF16313">
    <property type="entry name" value="DUF4953"/>
    <property type="match status" value="1"/>
</dbReference>
<dbReference type="EMBL" id="VKLW01000009">
    <property type="protein sequence ID" value="TYK34164.1"/>
    <property type="molecule type" value="Genomic_DNA"/>
</dbReference>
<reference evidence="5 6" key="1">
    <citation type="submission" date="2019-07" db="EMBL/GenBank/DDBJ databases">
        <title>Draft Genome Sequences of Bacteroides pyogenes Strains Isolated from the Uterus Holstein Dairy Cows with Metritis.</title>
        <authorList>
            <person name="Cunha F."/>
            <person name="Galvao K.N."/>
            <person name="Jeon S.J."/>
            <person name="Jeong K.C."/>
        </authorList>
    </citation>
    <scope>NUCLEOTIDE SEQUENCE [LARGE SCALE GENOMIC DNA]</scope>
    <source>
        <strain evidence="5 6">KG-31</strain>
    </source>
</reference>
<dbReference type="RefSeq" id="WP_148727113.1">
    <property type="nucleotide sequence ID" value="NZ_CP197398.1"/>
</dbReference>
<feature type="domain" description="EcxA zinc-binding" evidence="2">
    <location>
        <begin position="382"/>
        <end position="658"/>
    </location>
</feature>
<gene>
    <name evidence="5" type="ORF">FNJ60_05365</name>
</gene>
<feature type="domain" description="DUF5117" evidence="3">
    <location>
        <begin position="91"/>
        <end position="269"/>
    </location>
</feature>
<keyword evidence="1" id="KW-0732">Signal</keyword>
<feature type="signal peptide" evidence="1">
    <location>
        <begin position="1"/>
        <end position="19"/>
    </location>
</feature>
<evidence type="ECO:0000313" key="6">
    <source>
        <dbReference type="Proteomes" id="UP000324383"/>
    </source>
</evidence>
<dbReference type="AlphaFoldDB" id="A0A5D3FQC9"/>
<protein>
    <submittedName>
        <fullName evidence="5">DUF5117 domain-containing protein</fullName>
    </submittedName>
</protein>
<feature type="chain" id="PRO_5030116501" evidence="1">
    <location>
        <begin position="20"/>
        <end position="741"/>
    </location>
</feature>
<dbReference type="Pfam" id="PF17148">
    <property type="entry name" value="DUF5117"/>
    <property type="match status" value="1"/>
</dbReference>
<feature type="domain" description="DUF5118" evidence="4">
    <location>
        <begin position="27"/>
        <end position="64"/>
    </location>
</feature>
<sequence length="741" mass="85352">MKKGLYLIVVWLVSVGAFAQAQDTLQTFERFFIDGMKKIDGVFPVYVSGKKVYLEIPRQYMEREVEVNAGIDRGFDLISRPVKGLGVVRITSPDKRTICFQQPFYTERVLDEKSTYRQSFSLSNVQFPGVKYPILTYSPGGGTIMEITDFLLNGDSWFSYDYNFIRSLVPELSEIIKIHPFDEGVSFTIRRYHGSEAGRYVFSSSAVMLPEGSLPLEVTCVIRLLPLKKDSIRLADYRFPYQALRFKDYSQNPYDMVEDSLILRWDLSKPLVFYVDTLFPKEYFQAVRDGVMAWNDAFRKAGIRNALRVEYSDKNKVSAEQRAFIAYDLKLPGIKGTLTNHPRTGEILSCRLNVGHGFLQERMDDYLLSCGATDRRVLADRFSKVVEKELLQSEIIREVGFLLGLGENLSGSSAYPLDWLKDLHKVQQYGFTASVMDVLPYNYVYEGKGMPLKIGEDDYRAIYFGYAPVKGKNCYEQREYLRRWIEGLPDRIRLFRPSDKRISKKGDLSADPSGACAIGVEHLLEVLKQLDKVVYKNKERDRGSALAAIYRKAIRLYATYLKDIAGAVGSFRPAEVQHRAMTDLGKYLFHPSEEVECAYVKENLLETKSKILYPELSVLCKHLLSGETLSALRFQALQEEGYSDMDFFQDLYRELFNDFSPSVPVSYEQMDIQLLCLRTWLDNLKELRSLEENTIHDSSARVLEYELHRLCGKLEDLAKTHHQPDVRDIYDFFVRKIHGCF</sequence>
<dbReference type="InterPro" id="IPR032534">
    <property type="entry name" value="EcxA_zinc-bd"/>
</dbReference>
<accession>A0A5D3FQC9</accession>
<dbReference type="InterPro" id="IPR033413">
    <property type="entry name" value="DUF5117"/>
</dbReference>
<dbReference type="Pfam" id="PF17162">
    <property type="entry name" value="DUF5118"/>
    <property type="match status" value="1"/>
</dbReference>
<organism evidence="5 6">
    <name type="scientific">Bacteroides pyogenes</name>
    <dbReference type="NCBI Taxonomy" id="310300"/>
    <lineage>
        <taxon>Bacteria</taxon>
        <taxon>Pseudomonadati</taxon>
        <taxon>Bacteroidota</taxon>
        <taxon>Bacteroidia</taxon>
        <taxon>Bacteroidales</taxon>
        <taxon>Bacteroidaceae</taxon>
        <taxon>Bacteroides</taxon>
    </lineage>
</organism>
<evidence type="ECO:0000259" key="4">
    <source>
        <dbReference type="Pfam" id="PF17162"/>
    </source>
</evidence>
<evidence type="ECO:0000259" key="3">
    <source>
        <dbReference type="Pfam" id="PF17148"/>
    </source>
</evidence>
<dbReference type="Proteomes" id="UP000324383">
    <property type="component" value="Unassembled WGS sequence"/>
</dbReference>
<comment type="caution">
    <text evidence="5">The sequence shown here is derived from an EMBL/GenBank/DDBJ whole genome shotgun (WGS) entry which is preliminary data.</text>
</comment>
<evidence type="ECO:0000313" key="5">
    <source>
        <dbReference type="EMBL" id="TYK34164.1"/>
    </source>
</evidence>